<dbReference type="Pfam" id="PF01513">
    <property type="entry name" value="NAD_kinase"/>
    <property type="match status" value="1"/>
</dbReference>
<reference evidence="1 2" key="1">
    <citation type="submission" date="2016-02" db="EMBL/GenBank/DDBJ databases">
        <title>Genome sequence of Tissierella creatinophila DSM 6911.</title>
        <authorList>
            <person name="Poehlein A."/>
            <person name="Daniel R."/>
        </authorList>
    </citation>
    <scope>NUCLEOTIDE SEQUENCE [LARGE SCALE GENOMIC DNA]</scope>
    <source>
        <strain evidence="1 2">DSM 6911</strain>
    </source>
</reference>
<gene>
    <name evidence="1" type="ORF">TICRE_20420</name>
</gene>
<evidence type="ECO:0000313" key="1">
    <source>
        <dbReference type="EMBL" id="OLS01900.1"/>
    </source>
</evidence>
<dbReference type="AlphaFoldDB" id="A0A1U7M3S8"/>
<dbReference type="SUPFAM" id="SSF111331">
    <property type="entry name" value="NAD kinase/diacylglycerol kinase-like"/>
    <property type="match status" value="1"/>
</dbReference>
<dbReference type="RefSeq" id="WP_075727707.1">
    <property type="nucleotide sequence ID" value="NZ_LTDM01000053.1"/>
</dbReference>
<dbReference type="PANTHER" id="PTHR40697">
    <property type="entry name" value="ACETOIN CATABOLISM PROTEIN X"/>
    <property type="match status" value="1"/>
</dbReference>
<comment type="caution">
    <text evidence="1">The sequence shown here is derived from an EMBL/GenBank/DDBJ whole genome shotgun (WGS) entry which is preliminary data.</text>
</comment>
<dbReference type="InterPro" id="IPR011386">
    <property type="entry name" value="Put_ATP-NAD_kin"/>
</dbReference>
<evidence type="ECO:0000313" key="2">
    <source>
        <dbReference type="Proteomes" id="UP000186112"/>
    </source>
</evidence>
<dbReference type="InterPro" id="IPR039065">
    <property type="entry name" value="AcoX-like"/>
</dbReference>
<dbReference type="Proteomes" id="UP000186112">
    <property type="component" value="Unassembled WGS sequence"/>
</dbReference>
<dbReference type="GO" id="GO:0051287">
    <property type="term" value="F:NAD binding"/>
    <property type="evidence" value="ECO:0007669"/>
    <property type="project" value="UniProtKB-ARBA"/>
</dbReference>
<dbReference type="InterPro" id="IPR002504">
    <property type="entry name" value="NADK"/>
</dbReference>
<dbReference type="PANTHER" id="PTHR40697:SF2">
    <property type="entry name" value="ATP-NAD KINASE-RELATED"/>
    <property type="match status" value="1"/>
</dbReference>
<accession>A0A1U7M3S8</accession>
<dbReference type="OrthoDB" id="5511344at2"/>
<keyword evidence="2" id="KW-1185">Reference proteome</keyword>
<sequence length="370" mass="39930">MKLGFIVNPIAGMGGKVGLKGTDGPEILEQARSLGAIPESPNKAKKALESLLPLKDKLQIFTYPGNMGEKEAIEVGFNPIVIGQIGDQLKPENTEEAARKMVQEGVDLILFAGGDGTARNIFNAVGTSVPVIGIPAGVKIHSGVYANYPKAAGDVALNYLQDDEKKTKEAEVMDIDEEAFRKGEVTARLYGYVKIPLEEDLVQNTKSGALGSEEDALEGISNAIIEEMEPEVFYIMGSGTSIRAIMEKLNLPNTLLGIDIIKNKQLVASDVNENQILDIIGDNSAKIIVTVIGGQGYIFGRGNQQISAEVIKRVGKDNIRVVASKNKLLSLDRRPLLVDTGNEEVNSMLSGYIRVLTSYQIESFEKVKGL</sequence>
<dbReference type="GO" id="GO:0003951">
    <property type="term" value="F:NAD+ kinase activity"/>
    <property type="evidence" value="ECO:0007669"/>
    <property type="project" value="InterPro"/>
</dbReference>
<dbReference type="GO" id="GO:0005524">
    <property type="term" value="F:ATP binding"/>
    <property type="evidence" value="ECO:0007669"/>
    <property type="project" value="UniProtKB-ARBA"/>
</dbReference>
<dbReference type="Gene3D" id="3.40.50.10330">
    <property type="entry name" value="Probable inorganic polyphosphate/atp-NAD kinase, domain 1"/>
    <property type="match status" value="1"/>
</dbReference>
<dbReference type="PIRSF" id="PIRSF016907">
    <property type="entry name" value="Kin_ATP-NAD"/>
    <property type="match status" value="1"/>
</dbReference>
<keyword evidence="1" id="KW-0808">Transferase</keyword>
<dbReference type="EMBL" id="LTDM01000053">
    <property type="protein sequence ID" value="OLS01900.1"/>
    <property type="molecule type" value="Genomic_DNA"/>
</dbReference>
<dbReference type="InterPro" id="IPR016064">
    <property type="entry name" value="NAD/diacylglycerol_kinase_sf"/>
</dbReference>
<protein>
    <submittedName>
        <fullName evidence="1">ATP-NAD kinase</fullName>
    </submittedName>
</protein>
<name>A0A1U7M3S8_TISCR</name>
<proteinExistence type="predicted"/>
<dbReference type="GO" id="GO:0006741">
    <property type="term" value="P:NADP+ biosynthetic process"/>
    <property type="evidence" value="ECO:0007669"/>
    <property type="project" value="InterPro"/>
</dbReference>
<dbReference type="InterPro" id="IPR017438">
    <property type="entry name" value="ATP-NAD_kinase_N"/>
</dbReference>
<dbReference type="Pfam" id="PF20143">
    <property type="entry name" value="NAD_kinase_C"/>
    <property type="match status" value="1"/>
</dbReference>
<organism evidence="1 2">
    <name type="scientific">Tissierella creatinophila DSM 6911</name>
    <dbReference type="NCBI Taxonomy" id="1123403"/>
    <lineage>
        <taxon>Bacteria</taxon>
        <taxon>Bacillati</taxon>
        <taxon>Bacillota</taxon>
        <taxon>Tissierellia</taxon>
        <taxon>Tissierellales</taxon>
        <taxon>Tissierellaceae</taxon>
        <taxon>Tissierella</taxon>
    </lineage>
</organism>
<keyword evidence="1" id="KW-0418">Kinase</keyword>